<dbReference type="GO" id="GO:0016787">
    <property type="term" value="F:hydrolase activity"/>
    <property type="evidence" value="ECO:0007669"/>
    <property type="project" value="UniProtKB-KW"/>
</dbReference>
<dbReference type="Gene3D" id="3.90.70.10">
    <property type="entry name" value="Cysteine proteinases"/>
    <property type="match status" value="1"/>
</dbReference>
<evidence type="ECO:0000256" key="1">
    <source>
        <dbReference type="ARBA" id="ARBA00000707"/>
    </source>
</evidence>
<dbReference type="InterPro" id="IPR029071">
    <property type="entry name" value="Ubiquitin-like_domsf"/>
</dbReference>
<evidence type="ECO:0000313" key="14">
    <source>
        <dbReference type="RefSeq" id="XP_065669745.1"/>
    </source>
</evidence>
<dbReference type="InterPro" id="IPR038765">
    <property type="entry name" value="Papain-like_cys_pep_sf"/>
</dbReference>
<keyword evidence="4" id="KW-0833">Ubl conjugation pathway</keyword>
<dbReference type="InterPro" id="IPR028889">
    <property type="entry name" value="USP"/>
</dbReference>
<dbReference type="Pfam" id="PF19718">
    <property type="entry name" value="USP47_C"/>
    <property type="match status" value="1"/>
</dbReference>
<evidence type="ECO:0000259" key="10">
    <source>
        <dbReference type="PROSITE" id="PS50235"/>
    </source>
</evidence>
<evidence type="ECO:0000313" key="12">
    <source>
        <dbReference type="RefSeq" id="XP_065669743.1"/>
    </source>
</evidence>
<dbReference type="InterPro" id="IPR001394">
    <property type="entry name" value="Peptidase_C19_UCH"/>
</dbReference>
<evidence type="ECO:0000256" key="2">
    <source>
        <dbReference type="ARBA" id="ARBA00012759"/>
    </source>
</evidence>
<dbReference type="GeneID" id="101235581"/>
<evidence type="ECO:0000256" key="3">
    <source>
        <dbReference type="ARBA" id="ARBA00022670"/>
    </source>
</evidence>
<dbReference type="PROSITE" id="PS50235">
    <property type="entry name" value="USP_3"/>
    <property type="match status" value="1"/>
</dbReference>
<keyword evidence="5 12" id="KW-0378">Hydrolase</keyword>
<organism evidence="11 12">
    <name type="scientific">Hydra vulgaris</name>
    <name type="common">Hydra</name>
    <name type="synonym">Hydra attenuata</name>
    <dbReference type="NCBI Taxonomy" id="6087"/>
    <lineage>
        <taxon>Eukaryota</taxon>
        <taxon>Metazoa</taxon>
        <taxon>Cnidaria</taxon>
        <taxon>Hydrozoa</taxon>
        <taxon>Hydroidolina</taxon>
        <taxon>Anthoathecata</taxon>
        <taxon>Aplanulata</taxon>
        <taxon>Hydridae</taxon>
        <taxon>Hydra</taxon>
    </lineage>
</organism>
<reference evidence="12 13" key="1">
    <citation type="submission" date="2025-05" db="UniProtKB">
        <authorList>
            <consortium name="RefSeq"/>
        </authorList>
    </citation>
    <scope>IDENTIFICATION</scope>
</reference>
<dbReference type="Pfam" id="PF00443">
    <property type="entry name" value="UCH"/>
    <property type="match status" value="1"/>
</dbReference>
<dbReference type="PROSITE" id="PS00973">
    <property type="entry name" value="USP_2"/>
    <property type="match status" value="1"/>
</dbReference>
<sequence length="1098" mass="128912">MIEFQMIEGNSRNQKMFSCIFCCEFKEYSKVNMDVDGNTQINEFYKLVAFNYKLENGTFQISYFTEDAEKILIEDCTKTISYFLSDYNKTYEFFIKSKDGAYPLKTKKTTDAVEKNGKAKSDQFGSLYNSSNSLKSDTGFVGLINQAMTCYLNSLLQTLFMTPEFRNALYKCNYEGLNANSVANIPFQLQKLFLQLETSHKRAVETTELTKSFGWDSNEAWQQHDVQELCRVLFDALEESLKGTEQKDLIKELYQGELEDYVKCQKCDHKNLRKDFYLDISVDMKPFGSDKSYESLEEALRAFVKPEVLNGNNQYYCEHCKSKQDAHKGLKFVSFPYLLTIQLKRFTFNFKTLQRMKIHDRMTFPFQLDLSELLYWTEEDNTNLKKKEENNDLSMKNETLNGFHAEENEKLNEFETEVNDKSLNHLHNEISGSQLLCEKEILNDTQIEDTCSKNEFTYELFSILIHSGSTLGGHYYAYIKSFKNRKWYCFNDQYVSEISESEIEKSYGGDNKHGGYYSSSSNAYMLMYRKIDKKNKTFIKKQDWPVYLRKLCSSLHSDINKVDAEKAFCKIKLYGFHPINGNKVEALIEIFKDETFKNVTEKAWKILSFHEYLPLCQCRLIKYDNNSNSILMSFDEQETSMVKLLGGFSKIPSFDLLLEWRKESEQFQVYEPGGITLKVYVDDKLGDFFEEPFLLHVSSNSTIGELKSIISSRRGYELPKLVVYKEYHGFLLLDNPEKTLKMESFYKNAMIFVTDTFTEDFKASTFYKKLEDFTDTIKLIIVNKKENSEELKLNINKKKTFGYLKKKIEDLINVEQHLFRIYRLSFDQEYECIRLEDTLSTLKDGAKIIVKLGRALMTGESRVKVYLFEPNNEDHMTFFMEAVAYKGMTIGEFKEQIFSELNRVGKDYPIERIRVRRKSSKNPCRIYTKNDRFEVEIKLTDLLVELLQENEIIVNDDYLNLYVKRWRPSQCLLCPFEEIILYKDTSLDNLKKKLSEKSGIPFNQVSVAKGRGVFPCMVSILDINHELEWDCNCQKLGDYPMSITDDGSVIYYRDNKEEIKELTYDERREIRISERKQYHPFQHPKEKSLKIYANGVKN</sequence>
<evidence type="ECO:0000256" key="5">
    <source>
        <dbReference type="ARBA" id="ARBA00022801"/>
    </source>
</evidence>
<evidence type="ECO:0000256" key="4">
    <source>
        <dbReference type="ARBA" id="ARBA00022786"/>
    </source>
</evidence>
<dbReference type="InterPro" id="IPR018200">
    <property type="entry name" value="USP_CS"/>
</dbReference>
<dbReference type="PANTHER" id="PTHR24006:SF702">
    <property type="entry name" value="UBIQUITIN CARBOXYL-TERMINAL HYDROLASE 47"/>
    <property type="match status" value="1"/>
</dbReference>
<keyword evidence="6" id="KW-0788">Thiol protease</keyword>
<accession>A0ABM4D615</accession>
<dbReference type="SUPFAM" id="SSF54001">
    <property type="entry name" value="Cysteine proteinases"/>
    <property type="match status" value="1"/>
</dbReference>
<dbReference type="EC" id="3.4.19.12" evidence="2"/>
<dbReference type="PROSITE" id="PS00972">
    <property type="entry name" value="USP_1"/>
    <property type="match status" value="1"/>
</dbReference>
<dbReference type="RefSeq" id="XP_065669743.1">
    <property type="nucleotide sequence ID" value="XM_065813671.1"/>
</dbReference>
<dbReference type="CDD" id="cd02659">
    <property type="entry name" value="peptidase_C19C"/>
    <property type="match status" value="1"/>
</dbReference>
<name>A0ABM4D615_HYDVU</name>
<evidence type="ECO:0000256" key="9">
    <source>
        <dbReference type="ARBA" id="ARBA00032453"/>
    </source>
</evidence>
<dbReference type="InterPro" id="IPR050164">
    <property type="entry name" value="Peptidase_C19"/>
</dbReference>
<evidence type="ECO:0000256" key="8">
    <source>
        <dbReference type="ARBA" id="ARBA00029910"/>
    </source>
</evidence>
<evidence type="ECO:0000313" key="11">
    <source>
        <dbReference type="Proteomes" id="UP001652625"/>
    </source>
</evidence>
<keyword evidence="3" id="KW-0645">Protease</keyword>
<evidence type="ECO:0000313" key="13">
    <source>
        <dbReference type="RefSeq" id="XP_065669744.1"/>
    </source>
</evidence>
<dbReference type="SUPFAM" id="SSF54236">
    <property type="entry name" value="Ubiquitin-like"/>
    <property type="match status" value="1"/>
</dbReference>
<dbReference type="PANTHER" id="PTHR24006">
    <property type="entry name" value="UBIQUITIN CARBOXYL-TERMINAL HYDROLASE"/>
    <property type="match status" value="1"/>
</dbReference>
<dbReference type="Proteomes" id="UP001652625">
    <property type="component" value="Chromosome 12"/>
</dbReference>
<dbReference type="InterPro" id="IPR045578">
    <property type="entry name" value="USP47_C"/>
</dbReference>
<protein>
    <recommendedName>
        <fullName evidence="7">Ubiquitin carboxyl-terminal hydrolase 47</fullName>
        <ecNumber evidence="2">3.4.19.12</ecNumber>
    </recommendedName>
    <alternativeName>
        <fullName evidence="8">Ubiquitin thioesterase 47</fullName>
    </alternativeName>
    <alternativeName>
        <fullName evidence="9">Ubiquitin-specific-processing protease 47</fullName>
    </alternativeName>
</protein>
<dbReference type="RefSeq" id="XP_065669744.1">
    <property type="nucleotide sequence ID" value="XM_065813672.1"/>
</dbReference>
<keyword evidence="11" id="KW-1185">Reference proteome</keyword>
<gene>
    <name evidence="12 13 14" type="primary">LOC101235581</name>
</gene>
<feature type="domain" description="USP" evidence="10">
    <location>
        <begin position="141"/>
        <end position="531"/>
    </location>
</feature>
<evidence type="ECO:0000256" key="6">
    <source>
        <dbReference type="ARBA" id="ARBA00022807"/>
    </source>
</evidence>
<comment type="catalytic activity">
    <reaction evidence="1">
        <text>Thiol-dependent hydrolysis of ester, thioester, amide, peptide and isopeptide bonds formed by the C-terminal Gly of ubiquitin (a 76-residue protein attached to proteins as an intracellular targeting signal).</text>
        <dbReference type="EC" id="3.4.19.12"/>
    </reaction>
</comment>
<dbReference type="RefSeq" id="XP_065669745.1">
    <property type="nucleotide sequence ID" value="XM_065813673.1"/>
</dbReference>
<evidence type="ECO:0000256" key="7">
    <source>
        <dbReference type="ARBA" id="ARBA00026136"/>
    </source>
</evidence>
<proteinExistence type="predicted"/>